<protein>
    <recommendedName>
        <fullName evidence="4">Lipoprotein</fullName>
    </recommendedName>
</protein>
<evidence type="ECO:0000313" key="2">
    <source>
        <dbReference type="EMBL" id="MEG3183491.1"/>
    </source>
</evidence>
<comment type="caution">
    <text evidence="2">The sequence shown here is derived from an EMBL/GenBank/DDBJ whole genome shotgun (WGS) entry which is preliminary data.</text>
</comment>
<dbReference type="Proteomes" id="UP001355056">
    <property type="component" value="Unassembled WGS sequence"/>
</dbReference>
<evidence type="ECO:0008006" key="4">
    <source>
        <dbReference type="Google" id="ProtNLM"/>
    </source>
</evidence>
<accession>A0ABU7YX55</accession>
<keyword evidence="1" id="KW-0732">Signal</keyword>
<gene>
    <name evidence="2" type="ORF">SNE34_05660</name>
</gene>
<proteinExistence type="predicted"/>
<feature type="signal peptide" evidence="1">
    <location>
        <begin position="1"/>
        <end position="29"/>
    </location>
</feature>
<evidence type="ECO:0000313" key="3">
    <source>
        <dbReference type="Proteomes" id="UP001355056"/>
    </source>
</evidence>
<dbReference type="RefSeq" id="WP_332615492.1">
    <property type="nucleotide sequence ID" value="NZ_JAXGFP010000002.1"/>
</dbReference>
<evidence type="ECO:0000256" key="1">
    <source>
        <dbReference type="SAM" id="SignalP"/>
    </source>
</evidence>
<reference evidence="2 3" key="1">
    <citation type="journal article" date="2016" name="Int. J. Syst. Evol. Microbiol.">
        <title>Lysobacter erysipheiresistens sp. nov., an antagonist of powdery mildew, isolated from tobacco-cultivated soil.</title>
        <authorList>
            <person name="Xie B."/>
            <person name="Li T."/>
            <person name="Lin X."/>
            <person name="Wang C.J."/>
            <person name="Chen Y.J."/>
            <person name="Liu W.J."/>
            <person name="Zhao Z.W."/>
        </authorList>
    </citation>
    <scope>NUCLEOTIDE SEQUENCE [LARGE SCALE GENOMIC DNA]</scope>
    <source>
        <strain evidence="2 3">RS-LYSO-3</strain>
    </source>
</reference>
<feature type="chain" id="PRO_5046276430" description="Lipoprotein" evidence="1">
    <location>
        <begin position="30"/>
        <end position="189"/>
    </location>
</feature>
<keyword evidence="3" id="KW-1185">Reference proteome</keyword>
<dbReference type="EMBL" id="JAXGFP010000002">
    <property type="protein sequence ID" value="MEG3183491.1"/>
    <property type="molecule type" value="Genomic_DNA"/>
</dbReference>
<name>A0ABU7YX55_9GAMM</name>
<organism evidence="2 3">
    <name type="scientific">Novilysobacter erysipheiresistens</name>
    <dbReference type="NCBI Taxonomy" id="1749332"/>
    <lineage>
        <taxon>Bacteria</taxon>
        <taxon>Pseudomonadati</taxon>
        <taxon>Pseudomonadota</taxon>
        <taxon>Gammaproteobacteria</taxon>
        <taxon>Lysobacterales</taxon>
        <taxon>Lysobacteraceae</taxon>
        <taxon>Novilysobacter</taxon>
    </lineage>
</organism>
<dbReference type="PROSITE" id="PS51257">
    <property type="entry name" value="PROKAR_LIPOPROTEIN"/>
    <property type="match status" value="1"/>
</dbReference>
<sequence length="189" mass="18842">MINRNVFKGAALVGAAVLLSACEMAPAHMTGGGTMHSLGGDGRAQLAFTANGCDVDNVKGQLQFGDRTAIEWQANGGVKLHGNVTSAGMCTDQESTDPDNPFGDPGCGTSQLGECDPGQMAILFDYDSTNPAAPGTGEGLVCAQSAGPGAGGSLHAIGIISLQSGPYEGYANLGALVGNAQVHGCKTSG</sequence>